<dbReference type="AlphaFoldDB" id="A0A8D8RXK2"/>
<accession>A0A8D8RXK2</accession>
<proteinExistence type="predicted"/>
<protein>
    <submittedName>
        <fullName evidence="1">Uncharacterized protein</fullName>
    </submittedName>
</protein>
<organism evidence="1">
    <name type="scientific">Cacopsylla melanoneura</name>
    <dbReference type="NCBI Taxonomy" id="428564"/>
    <lineage>
        <taxon>Eukaryota</taxon>
        <taxon>Metazoa</taxon>
        <taxon>Ecdysozoa</taxon>
        <taxon>Arthropoda</taxon>
        <taxon>Hexapoda</taxon>
        <taxon>Insecta</taxon>
        <taxon>Pterygota</taxon>
        <taxon>Neoptera</taxon>
        <taxon>Paraneoptera</taxon>
        <taxon>Hemiptera</taxon>
        <taxon>Sternorrhyncha</taxon>
        <taxon>Psylloidea</taxon>
        <taxon>Psyllidae</taxon>
        <taxon>Psyllinae</taxon>
        <taxon>Cacopsylla</taxon>
    </lineage>
</organism>
<sequence>MFSDIPHIPYTNTAWTWILILPLLYIGNNVRSVCVLRIELTYSWIISMLINKINNSIVVYYTYTHIQIFTHTGRGCSVCIVHLSTFNLTIKGRGKTTDVL</sequence>
<name>A0A8D8RXK2_9HEMI</name>
<dbReference type="EMBL" id="HBUF01190408">
    <property type="protein sequence ID" value="CAG6658020.1"/>
    <property type="molecule type" value="Transcribed_RNA"/>
</dbReference>
<reference evidence="1" key="1">
    <citation type="submission" date="2021-05" db="EMBL/GenBank/DDBJ databases">
        <authorList>
            <person name="Alioto T."/>
            <person name="Alioto T."/>
            <person name="Gomez Garrido J."/>
        </authorList>
    </citation>
    <scope>NUCLEOTIDE SEQUENCE</scope>
</reference>
<evidence type="ECO:0000313" key="1">
    <source>
        <dbReference type="EMBL" id="CAG6658020.1"/>
    </source>
</evidence>